<dbReference type="SMART" id="SM00478">
    <property type="entry name" value="ENDO3c"/>
    <property type="match status" value="1"/>
</dbReference>
<evidence type="ECO:0000256" key="1">
    <source>
        <dbReference type="ARBA" id="ARBA00000843"/>
    </source>
</evidence>
<keyword evidence="9" id="KW-0378">Hydrolase</keyword>
<evidence type="ECO:0000313" key="16">
    <source>
        <dbReference type="EMBL" id="NEN23395.1"/>
    </source>
</evidence>
<comment type="caution">
    <text evidence="16">The sequence shown here is derived from an EMBL/GenBank/DDBJ whole genome shotgun (WGS) entry which is preliminary data.</text>
</comment>
<dbReference type="AlphaFoldDB" id="A0A7K3WRQ7"/>
<comment type="cofactor">
    <cofactor evidence="14">
        <name>[4Fe-4S] cluster</name>
        <dbReference type="ChEBI" id="CHEBI:49883"/>
    </cofactor>
    <text evidence="14">Binds 1 [4Fe-4S] cluster.</text>
</comment>
<dbReference type="GO" id="GO:0000701">
    <property type="term" value="F:purine-specific mismatch base pair DNA N-glycosylase activity"/>
    <property type="evidence" value="ECO:0007669"/>
    <property type="project" value="UniProtKB-EC"/>
</dbReference>
<dbReference type="GO" id="GO:0006284">
    <property type="term" value="P:base-excision repair"/>
    <property type="evidence" value="ECO:0007669"/>
    <property type="project" value="UniProtKB-UniRule"/>
</dbReference>
<dbReference type="GO" id="GO:0034039">
    <property type="term" value="F:8-oxo-7,8-dihydroguanine DNA N-glycosylase activity"/>
    <property type="evidence" value="ECO:0007669"/>
    <property type="project" value="TreeGrafter"/>
</dbReference>
<dbReference type="GO" id="GO:0051539">
    <property type="term" value="F:4 iron, 4 sulfur cluster binding"/>
    <property type="evidence" value="ECO:0007669"/>
    <property type="project" value="UniProtKB-UniRule"/>
</dbReference>
<dbReference type="Pfam" id="PF14815">
    <property type="entry name" value="NUDIX_4"/>
    <property type="match status" value="1"/>
</dbReference>
<dbReference type="InterPro" id="IPR044298">
    <property type="entry name" value="MIG/MutY"/>
</dbReference>
<dbReference type="EMBL" id="JAAGVY010000010">
    <property type="protein sequence ID" value="NEN23395.1"/>
    <property type="molecule type" value="Genomic_DNA"/>
</dbReference>
<evidence type="ECO:0000256" key="9">
    <source>
        <dbReference type="ARBA" id="ARBA00022801"/>
    </source>
</evidence>
<dbReference type="Gene3D" id="3.90.79.10">
    <property type="entry name" value="Nucleoside Triphosphate Pyrophosphohydrolase"/>
    <property type="match status" value="1"/>
</dbReference>
<dbReference type="InterPro" id="IPR011257">
    <property type="entry name" value="DNA_glycosylase"/>
</dbReference>
<dbReference type="GO" id="GO:0006298">
    <property type="term" value="P:mismatch repair"/>
    <property type="evidence" value="ECO:0007669"/>
    <property type="project" value="TreeGrafter"/>
</dbReference>
<evidence type="ECO:0000256" key="3">
    <source>
        <dbReference type="ARBA" id="ARBA00008343"/>
    </source>
</evidence>
<dbReference type="CDD" id="cd03431">
    <property type="entry name" value="NUDIX_DNA_Glycosylase_C-MutY"/>
    <property type="match status" value="1"/>
</dbReference>
<comment type="catalytic activity">
    <reaction evidence="1 14">
        <text>Hydrolyzes free adenine bases from 7,8-dihydro-8-oxoguanine:adenine mismatched double-stranded DNA, leaving an apurinic site.</text>
        <dbReference type="EC" id="3.2.2.31"/>
    </reaction>
</comment>
<evidence type="ECO:0000256" key="5">
    <source>
        <dbReference type="ARBA" id="ARBA00022023"/>
    </source>
</evidence>
<evidence type="ECO:0000256" key="11">
    <source>
        <dbReference type="ARBA" id="ARBA00023014"/>
    </source>
</evidence>
<dbReference type="SUPFAM" id="SSF55811">
    <property type="entry name" value="Nudix"/>
    <property type="match status" value="1"/>
</dbReference>
<dbReference type="FunFam" id="1.10.340.30:FF:000010">
    <property type="entry name" value="Adenine DNA glycosylase"/>
    <property type="match status" value="1"/>
</dbReference>
<keyword evidence="13 14" id="KW-0326">Glycosidase</keyword>
<reference evidence="16 17" key="1">
    <citation type="submission" date="2020-02" db="EMBL/GenBank/DDBJ databases">
        <title>Out from the shadows clarifying the taxonomy of the family Cryomorphaceae and related taxa by utilizing the GTDB taxonomic framework.</title>
        <authorList>
            <person name="Bowman J.P."/>
        </authorList>
    </citation>
    <scope>NUCLEOTIDE SEQUENCE [LARGE SCALE GENOMIC DNA]</scope>
    <source>
        <strain evidence="16 17">QSSC 1-22</strain>
    </source>
</reference>
<keyword evidence="8 14" id="KW-0227">DNA damage</keyword>
<evidence type="ECO:0000256" key="13">
    <source>
        <dbReference type="ARBA" id="ARBA00023295"/>
    </source>
</evidence>
<comment type="similarity">
    <text evidence="3 14">Belongs to the Nth/MutY family.</text>
</comment>
<dbReference type="Proteomes" id="UP000486602">
    <property type="component" value="Unassembled WGS sequence"/>
</dbReference>
<dbReference type="InterPro" id="IPR005760">
    <property type="entry name" value="A/G_AdeGlyc_MutY"/>
</dbReference>
<dbReference type="EC" id="3.2.2.31" evidence="4 14"/>
<organism evidence="16 17">
    <name type="scientific">Cryomorpha ignava</name>
    <dbReference type="NCBI Taxonomy" id="101383"/>
    <lineage>
        <taxon>Bacteria</taxon>
        <taxon>Pseudomonadati</taxon>
        <taxon>Bacteroidota</taxon>
        <taxon>Flavobacteriia</taxon>
        <taxon>Flavobacteriales</taxon>
        <taxon>Cryomorphaceae</taxon>
        <taxon>Cryomorpha</taxon>
    </lineage>
</organism>
<dbReference type="Gene3D" id="1.10.340.30">
    <property type="entry name" value="Hypothetical protein, domain 2"/>
    <property type="match status" value="1"/>
</dbReference>
<evidence type="ECO:0000313" key="17">
    <source>
        <dbReference type="Proteomes" id="UP000486602"/>
    </source>
</evidence>
<dbReference type="Pfam" id="PF00633">
    <property type="entry name" value="HHH"/>
    <property type="match status" value="1"/>
</dbReference>
<evidence type="ECO:0000256" key="14">
    <source>
        <dbReference type="RuleBase" id="RU365096"/>
    </source>
</evidence>
<feature type="domain" description="HhH-GPD" evidence="15">
    <location>
        <begin position="35"/>
        <end position="186"/>
    </location>
</feature>
<comment type="function">
    <text evidence="2">Adenine glycosylase active on G-A mispairs. MutY also corrects error-prone DNA synthesis past GO lesions which are due to the oxidatively damaged form of guanine: 7,8-dihydro-8-oxoguanine (8-oxo-dGTP).</text>
</comment>
<gene>
    <name evidence="16" type="primary">mutY</name>
    <name evidence="16" type="ORF">G3O08_07770</name>
</gene>
<dbReference type="InterPro" id="IPR023170">
    <property type="entry name" value="HhH_base_excis_C"/>
</dbReference>
<accession>A0A7K3WRQ7</accession>
<keyword evidence="12" id="KW-0234">DNA repair</keyword>
<evidence type="ECO:0000256" key="2">
    <source>
        <dbReference type="ARBA" id="ARBA00002933"/>
    </source>
</evidence>
<keyword evidence="10 14" id="KW-0408">Iron</keyword>
<keyword evidence="6" id="KW-0004">4Fe-4S</keyword>
<evidence type="ECO:0000256" key="7">
    <source>
        <dbReference type="ARBA" id="ARBA00022723"/>
    </source>
</evidence>
<keyword evidence="17" id="KW-1185">Reference proteome</keyword>
<dbReference type="PANTHER" id="PTHR42944">
    <property type="entry name" value="ADENINE DNA GLYCOSYLASE"/>
    <property type="match status" value="1"/>
</dbReference>
<evidence type="ECO:0000256" key="4">
    <source>
        <dbReference type="ARBA" id="ARBA00012045"/>
    </source>
</evidence>
<dbReference type="InterPro" id="IPR015797">
    <property type="entry name" value="NUDIX_hydrolase-like_dom_sf"/>
</dbReference>
<evidence type="ECO:0000256" key="8">
    <source>
        <dbReference type="ARBA" id="ARBA00022763"/>
    </source>
</evidence>
<dbReference type="PANTHER" id="PTHR42944:SF1">
    <property type="entry name" value="ADENINE DNA GLYCOSYLASE"/>
    <property type="match status" value="1"/>
</dbReference>
<keyword evidence="7" id="KW-0479">Metal-binding</keyword>
<dbReference type="CDD" id="cd00056">
    <property type="entry name" value="ENDO3c"/>
    <property type="match status" value="1"/>
</dbReference>
<name>A0A7K3WRQ7_9FLAO</name>
<proteinExistence type="inferred from homology"/>
<dbReference type="SUPFAM" id="SSF48150">
    <property type="entry name" value="DNA-glycosylase"/>
    <property type="match status" value="1"/>
</dbReference>
<dbReference type="InterPro" id="IPR000445">
    <property type="entry name" value="HhH_motif"/>
</dbReference>
<evidence type="ECO:0000256" key="10">
    <source>
        <dbReference type="ARBA" id="ARBA00023004"/>
    </source>
</evidence>
<dbReference type="Pfam" id="PF00730">
    <property type="entry name" value="HhH-GPD"/>
    <property type="match status" value="1"/>
</dbReference>
<dbReference type="InterPro" id="IPR029119">
    <property type="entry name" value="MutY_C"/>
</dbReference>
<protein>
    <recommendedName>
        <fullName evidence="5 14">Adenine DNA glycosylase</fullName>
        <ecNumber evidence="4 14">3.2.2.31</ecNumber>
    </recommendedName>
</protein>
<dbReference type="GO" id="GO:0035485">
    <property type="term" value="F:adenine/guanine mispair binding"/>
    <property type="evidence" value="ECO:0007669"/>
    <property type="project" value="TreeGrafter"/>
</dbReference>
<sequence length="350" mass="40256">MELDERLILWYLENGRDLPWRNTRNPYQIWLSEIILQQTRVDQGMAYYLKFIETFPNVKVLAKADEDTVLKMWQGLGYYSRARNLHATAKYIADELNGKFPNTYKDILELKGVGPYTAAAISSFAFKLPHAVVDGNVSRVLSRVFDIGTPINSSEGQKEFQQIADECLSKSQPDIYNQAIMELGATVCKPSNPDCERCPLAYNCLSRLRKNIAERPVKLKAKKAVVRHIDYAVLESENDFIFKKRTGKDIWQGLHDFTSIEGMEEPVEKYLTKHVKENFPNITLKSLPAQPAKQYTHLLSHQRIIARFWNYKFSGNLDEKSVYFSVAKQGVDSIAVPRLIHKYLEDIDLV</sequence>
<evidence type="ECO:0000256" key="12">
    <source>
        <dbReference type="ARBA" id="ARBA00023204"/>
    </source>
</evidence>
<dbReference type="InterPro" id="IPR003265">
    <property type="entry name" value="HhH-GPD_domain"/>
</dbReference>
<evidence type="ECO:0000259" key="15">
    <source>
        <dbReference type="SMART" id="SM00478"/>
    </source>
</evidence>
<dbReference type="NCBIfam" id="TIGR01084">
    <property type="entry name" value="mutY"/>
    <property type="match status" value="1"/>
</dbReference>
<dbReference type="GO" id="GO:0032357">
    <property type="term" value="F:oxidized purine DNA binding"/>
    <property type="evidence" value="ECO:0007669"/>
    <property type="project" value="TreeGrafter"/>
</dbReference>
<dbReference type="RefSeq" id="WP_163284573.1">
    <property type="nucleotide sequence ID" value="NZ_JAAGVY010000010.1"/>
</dbReference>
<dbReference type="GO" id="GO:0046872">
    <property type="term" value="F:metal ion binding"/>
    <property type="evidence" value="ECO:0007669"/>
    <property type="project" value="UniProtKB-UniRule"/>
</dbReference>
<evidence type="ECO:0000256" key="6">
    <source>
        <dbReference type="ARBA" id="ARBA00022485"/>
    </source>
</evidence>
<dbReference type="Gene3D" id="1.10.1670.10">
    <property type="entry name" value="Helix-hairpin-Helix base-excision DNA repair enzymes (C-terminal)"/>
    <property type="match status" value="1"/>
</dbReference>
<keyword evidence="11" id="KW-0411">Iron-sulfur</keyword>